<feature type="transmembrane region" description="Helical" evidence="9">
    <location>
        <begin position="176"/>
        <end position="198"/>
    </location>
</feature>
<keyword evidence="4 9" id="KW-0812">Transmembrane</keyword>
<dbReference type="InterPro" id="IPR020846">
    <property type="entry name" value="MFS_dom"/>
</dbReference>
<dbReference type="GO" id="GO:0022857">
    <property type="term" value="F:transmembrane transporter activity"/>
    <property type="evidence" value="ECO:0007669"/>
    <property type="project" value="InterPro"/>
</dbReference>
<reference evidence="11" key="1">
    <citation type="submission" date="2022-10" db="EMBL/GenBank/DDBJ databases">
        <title>Determination and structural analysis of whole genome sequence of Sarocladium strictum F4-1.</title>
        <authorList>
            <person name="Hu L."/>
            <person name="Jiang Y."/>
        </authorList>
    </citation>
    <scope>NUCLEOTIDE SEQUENCE</scope>
    <source>
        <strain evidence="11">F4-1</strain>
    </source>
</reference>
<dbReference type="CDD" id="cd17323">
    <property type="entry name" value="MFS_Tpo1_MDR_like"/>
    <property type="match status" value="1"/>
</dbReference>
<comment type="similarity">
    <text evidence="7">Belongs to the major facilitator superfamily. DHA1 family. Polyamines/proton antiporter (TC 2.A.1.2.16) subfamily.</text>
</comment>
<evidence type="ECO:0000313" key="12">
    <source>
        <dbReference type="Proteomes" id="UP001175261"/>
    </source>
</evidence>
<evidence type="ECO:0000313" key="11">
    <source>
        <dbReference type="EMBL" id="KAK0389517.1"/>
    </source>
</evidence>
<keyword evidence="2" id="KW-0813">Transport</keyword>
<comment type="caution">
    <text evidence="11">The sequence shown here is derived from an EMBL/GenBank/DDBJ whole genome shotgun (WGS) entry which is preliminary data.</text>
</comment>
<evidence type="ECO:0000256" key="4">
    <source>
        <dbReference type="ARBA" id="ARBA00022692"/>
    </source>
</evidence>
<evidence type="ECO:0000256" key="2">
    <source>
        <dbReference type="ARBA" id="ARBA00022448"/>
    </source>
</evidence>
<evidence type="ECO:0000256" key="6">
    <source>
        <dbReference type="ARBA" id="ARBA00023136"/>
    </source>
</evidence>
<evidence type="ECO:0000256" key="1">
    <source>
        <dbReference type="ARBA" id="ARBA00004651"/>
    </source>
</evidence>
<name>A0AA39GP26_SARSR</name>
<gene>
    <name evidence="11" type="ORF">NLU13_3092</name>
</gene>
<dbReference type="PROSITE" id="PS50850">
    <property type="entry name" value="MFS"/>
    <property type="match status" value="1"/>
</dbReference>
<keyword evidence="6 9" id="KW-0472">Membrane</keyword>
<evidence type="ECO:0000256" key="9">
    <source>
        <dbReference type="SAM" id="Phobius"/>
    </source>
</evidence>
<dbReference type="InterPro" id="IPR036259">
    <property type="entry name" value="MFS_trans_sf"/>
</dbReference>
<feature type="transmembrane region" description="Helical" evidence="9">
    <location>
        <begin position="83"/>
        <end position="104"/>
    </location>
</feature>
<dbReference type="Gene3D" id="1.20.1250.20">
    <property type="entry name" value="MFS general substrate transporter like domains"/>
    <property type="match status" value="1"/>
</dbReference>
<feature type="compositionally biased region" description="Basic and acidic residues" evidence="8">
    <location>
        <begin position="557"/>
        <end position="576"/>
    </location>
</feature>
<dbReference type="Proteomes" id="UP001175261">
    <property type="component" value="Unassembled WGS sequence"/>
</dbReference>
<dbReference type="Pfam" id="PF07690">
    <property type="entry name" value="MFS_1"/>
    <property type="match status" value="1"/>
</dbReference>
<dbReference type="EMBL" id="JAPDFR010000002">
    <property type="protein sequence ID" value="KAK0389517.1"/>
    <property type="molecule type" value="Genomic_DNA"/>
</dbReference>
<keyword evidence="12" id="KW-1185">Reference proteome</keyword>
<proteinExistence type="inferred from homology"/>
<feature type="transmembrane region" description="Helical" evidence="9">
    <location>
        <begin position="150"/>
        <end position="170"/>
    </location>
</feature>
<feature type="region of interest" description="Disordered" evidence="8">
    <location>
        <begin position="538"/>
        <end position="576"/>
    </location>
</feature>
<dbReference type="SUPFAM" id="SSF103473">
    <property type="entry name" value="MFS general substrate transporter"/>
    <property type="match status" value="1"/>
</dbReference>
<feature type="transmembrane region" description="Helical" evidence="9">
    <location>
        <begin position="352"/>
        <end position="373"/>
    </location>
</feature>
<feature type="transmembrane region" description="Helical" evidence="9">
    <location>
        <begin position="488"/>
        <end position="508"/>
    </location>
</feature>
<feature type="region of interest" description="Disordered" evidence="8">
    <location>
        <begin position="1"/>
        <end position="26"/>
    </location>
</feature>
<organism evidence="11 12">
    <name type="scientific">Sarocladium strictum</name>
    <name type="common">Black bundle disease fungus</name>
    <name type="synonym">Acremonium strictum</name>
    <dbReference type="NCBI Taxonomy" id="5046"/>
    <lineage>
        <taxon>Eukaryota</taxon>
        <taxon>Fungi</taxon>
        <taxon>Dikarya</taxon>
        <taxon>Ascomycota</taxon>
        <taxon>Pezizomycotina</taxon>
        <taxon>Sordariomycetes</taxon>
        <taxon>Hypocreomycetidae</taxon>
        <taxon>Hypocreales</taxon>
        <taxon>Sarocladiaceae</taxon>
        <taxon>Sarocladium</taxon>
    </lineage>
</organism>
<feature type="transmembrane region" description="Helical" evidence="9">
    <location>
        <begin position="316"/>
        <end position="340"/>
    </location>
</feature>
<feature type="transmembrane region" description="Helical" evidence="9">
    <location>
        <begin position="451"/>
        <end position="476"/>
    </location>
</feature>
<dbReference type="GO" id="GO:0005886">
    <property type="term" value="C:plasma membrane"/>
    <property type="evidence" value="ECO:0007669"/>
    <property type="project" value="UniProtKB-SubCell"/>
</dbReference>
<dbReference type="PANTHER" id="PTHR23502:SF186">
    <property type="entry name" value="MAJOR FACILITATOR SUPERFAMILY (MFS) PROFILE DOMAIN-CONTAINING PROTEIN"/>
    <property type="match status" value="1"/>
</dbReference>
<evidence type="ECO:0000256" key="5">
    <source>
        <dbReference type="ARBA" id="ARBA00022989"/>
    </source>
</evidence>
<sequence length="576" mass="62104">MATAPSSASVSSATMTARDQDVESQQGPTKVSFWRLLTDQAGVTPEVVSHPYAGHGTEESPYLVEFLPKDHWNPMTHSEGLKWTITFIQALAVLAVTFASSAYSGGVSEVMKAFGIGTEVAILGVSMFVLGFAIGPLLWAPISEMYGRQYILIINLFLITAFLAGSAGSQNIETLIILRFFAGAFGSAPLTNSAGVIADMFTAGERGIATSIFAMAPFLGPTLGPIAGGFLGHAAGFRWLEGMMAIFMGILWLACTFFCPETYAPRLLRVRAKALSKLTGKKYICKLDVGKPKLSIKQRLSIALLRPWILLFKEPIVLLTSIYMAIIYGTLYLAFAAFPIVFQKGRGWSPGIGGLAFLGMLVGMFIAVTGNILDNKRYMKKVHKHNGMPPPEARLPSAIVGSILLPVGLFWFAWTSKPSIHFIVPIIGSSFFGAGLVLVFLSIFNYLIDTYVIFAASAIAANTVLRSLFGAAFPLFTSYMYEDLGLGWAGSIPAFLALACVPVPFLFWKYGHTIRSKCKYAAEAEAFLHKIREGQAAAAKQAESSPSESGVVATGEPTRDRAEAEAEEKEKEASSA</sequence>
<feature type="transmembrane region" description="Helical" evidence="9">
    <location>
        <begin position="210"/>
        <end position="231"/>
    </location>
</feature>
<comment type="subcellular location">
    <subcellularLocation>
        <location evidence="1">Cell membrane</location>
        <topology evidence="1">Multi-pass membrane protein</topology>
    </subcellularLocation>
</comment>
<feature type="transmembrane region" description="Helical" evidence="9">
    <location>
        <begin position="116"/>
        <end position="138"/>
    </location>
</feature>
<feature type="transmembrane region" description="Helical" evidence="9">
    <location>
        <begin position="420"/>
        <end position="444"/>
    </location>
</feature>
<evidence type="ECO:0000256" key="3">
    <source>
        <dbReference type="ARBA" id="ARBA00022475"/>
    </source>
</evidence>
<feature type="compositionally biased region" description="Low complexity" evidence="8">
    <location>
        <begin position="1"/>
        <end position="17"/>
    </location>
</feature>
<keyword evidence="3" id="KW-1003">Cell membrane</keyword>
<evidence type="ECO:0000259" key="10">
    <source>
        <dbReference type="PROSITE" id="PS50850"/>
    </source>
</evidence>
<dbReference type="InterPro" id="IPR011701">
    <property type="entry name" value="MFS"/>
</dbReference>
<feature type="transmembrane region" description="Helical" evidence="9">
    <location>
        <begin position="393"/>
        <end position="414"/>
    </location>
</feature>
<dbReference type="AlphaFoldDB" id="A0AA39GP26"/>
<evidence type="ECO:0000256" key="7">
    <source>
        <dbReference type="ARBA" id="ARBA00038459"/>
    </source>
</evidence>
<keyword evidence="5 9" id="KW-1133">Transmembrane helix</keyword>
<dbReference type="FunFam" id="1.20.1250.20:FF:000266">
    <property type="entry name" value="MFS multidrug transporter, putative"/>
    <property type="match status" value="1"/>
</dbReference>
<protein>
    <recommendedName>
        <fullName evidence="10">Major facilitator superfamily (MFS) profile domain-containing protein</fullName>
    </recommendedName>
</protein>
<dbReference type="PANTHER" id="PTHR23502">
    <property type="entry name" value="MAJOR FACILITATOR SUPERFAMILY"/>
    <property type="match status" value="1"/>
</dbReference>
<accession>A0AA39GP26</accession>
<feature type="domain" description="Major facilitator superfamily (MFS) profile" evidence="10">
    <location>
        <begin position="85"/>
        <end position="517"/>
    </location>
</feature>
<evidence type="ECO:0000256" key="8">
    <source>
        <dbReference type="SAM" id="MobiDB-lite"/>
    </source>
</evidence>